<evidence type="ECO:0000256" key="13">
    <source>
        <dbReference type="SAM" id="MobiDB-lite"/>
    </source>
</evidence>
<keyword evidence="10 14" id="KW-0472">Membrane</keyword>
<dbReference type="NCBIfam" id="TIGR02797">
    <property type="entry name" value="exbB"/>
    <property type="match status" value="1"/>
</dbReference>
<protein>
    <recommendedName>
        <fullName evidence="3">Biopolymer transport protein ExbB</fullName>
    </recommendedName>
</protein>
<feature type="transmembrane region" description="Helical" evidence="14">
    <location>
        <begin position="96"/>
        <end position="118"/>
    </location>
</feature>
<dbReference type="PATRIC" id="fig|1110502.3.peg.2742"/>
<sequence>MRHTAFRHLTAAILLAMTATAPAMAQSPVTDPGSATNPGPATNPGIQAAPQPVTGEALPAAEDAATEETAIEEDAAMAATLPHDLSPIGMFMAADIVVKAVMTGLALASIATWTVWLVKSLELAAARRRVRRDLAMLDEARSLAEAVTGMDGQRGPAAALVRAAVAETRITREVTAGRPPASGAGLESRVASRLARIEARAGRMIARGTGILATIGSTAPFVGLFGTVWGIMNSFIGISESQTTNLAVVAPGIAEALLATAIGLVAAIPAVIIYNIFARAITGYRAELADASAAVARLVSRDLDRGGIAVVPAQTIGG</sequence>
<reference evidence="17 18" key="1">
    <citation type="journal article" date="2012" name="J. Am. Chem. Soc.">
        <title>Bacterial biosynthesis and maturation of the didemnin anti-cancer agents.</title>
        <authorList>
            <person name="Xu Y."/>
            <person name="Kersten R.D."/>
            <person name="Nam S.J."/>
            <person name="Lu L."/>
            <person name="Al-Suwailem A.M."/>
            <person name="Zheng H."/>
            <person name="Fenical W."/>
            <person name="Dorrestein P.C."/>
            <person name="Moore B.S."/>
            <person name="Qian P.Y."/>
        </authorList>
    </citation>
    <scope>NUCLEOTIDE SEQUENCE [LARGE SCALE GENOMIC DNA]</scope>
    <source>
        <strain evidence="17 18">KA081020-065</strain>
    </source>
</reference>
<name>I3TP25_TISMK</name>
<dbReference type="InterPro" id="IPR050790">
    <property type="entry name" value="ExbB/TolQ_transport"/>
</dbReference>
<evidence type="ECO:0000259" key="16">
    <source>
        <dbReference type="Pfam" id="PF01618"/>
    </source>
</evidence>
<keyword evidence="4 12" id="KW-0813">Transport</keyword>
<evidence type="ECO:0000256" key="15">
    <source>
        <dbReference type="SAM" id="SignalP"/>
    </source>
</evidence>
<keyword evidence="8 12" id="KW-0653">Protein transport</keyword>
<feature type="region of interest" description="Disordered" evidence="13">
    <location>
        <begin position="25"/>
        <end position="51"/>
    </location>
</feature>
<dbReference type="HOGENOM" id="CLU_053325_0_0_5"/>
<dbReference type="InterPro" id="IPR002898">
    <property type="entry name" value="MotA_ExbB_proton_chnl"/>
</dbReference>
<dbReference type="GO" id="GO:0022857">
    <property type="term" value="F:transmembrane transporter activity"/>
    <property type="evidence" value="ECO:0007669"/>
    <property type="project" value="InterPro"/>
</dbReference>
<evidence type="ECO:0000313" key="17">
    <source>
        <dbReference type="EMBL" id="AFK54513.1"/>
    </source>
</evidence>
<feature type="compositionally biased region" description="Polar residues" evidence="13">
    <location>
        <begin position="27"/>
        <end position="40"/>
    </location>
</feature>
<evidence type="ECO:0000256" key="3">
    <source>
        <dbReference type="ARBA" id="ARBA00022093"/>
    </source>
</evidence>
<dbReference type="RefSeq" id="WP_014746190.1">
    <property type="nucleotide sequence ID" value="NC_017956.1"/>
</dbReference>
<evidence type="ECO:0000256" key="2">
    <source>
        <dbReference type="ARBA" id="ARBA00011471"/>
    </source>
</evidence>
<evidence type="ECO:0000256" key="5">
    <source>
        <dbReference type="ARBA" id="ARBA00022475"/>
    </source>
</evidence>
<feature type="chain" id="PRO_5003680247" description="Biopolymer transport protein ExbB" evidence="15">
    <location>
        <begin position="26"/>
        <end position="318"/>
    </location>
</feature>
<dbReference type="PANTHER" id="PTHR30625:SF16">
    <property type="entry name" value="BIOPOLYMER TRANSPORT PROTEIN EXBB"/>
    <property type="match status" value="1"/>
</dbReference>
<evidence type="ECO:0000256" key="11">
    <source>
        <dbReference type="ARBA" id="ARBA00024816"/>
    </source>
</evidence>
<comment type="subunit">
    <text evidence="2">The accessory proteins ExbB and ExbD seem to form a complex with TonB.</text>
</comment>
<keyword evidence="15" id="KW-0732">Signal</keyword>
<evidence type="ECO:0000256" key="8">
    <source>
        <dbReference type="ARBA" id="ARBA00022927"/>
    </source>
</evidence>
<proteinExistence type="inferred from homology"/>
<dbReference type="STRING" id="1110502.TMO_2675"/>
<organism evidence="17 18">
    <name type="scientific">Tistrella mobilis (strain KA081020-065)</name>
    <dbReference type="NCBI Taxonomy" id="1110502"/>
    <lineage>
        <taxon>Bacteria</taxon>
        <taxon>Pseudomonadati</taxon>
        <taxon>Pseudomonadota</taxon>
        <taxon>Alphaproteobacteria</taxon>
        <taxon>Geminicoccales</taxon>
        <taxon>Geminicoccaceae</taxon>
        <taxon>Tistrella</taxon>
    </lineage>
</organism>
<evidence type="ECO:0000256" key="6">
    <source>
        <dbReference type="ARBA" id="ARBA00022519"/>
    </source>
</evidence>
<evidence type="ECO:0000256" key="7">
    <source>
        <dbReference type="ARBA" id="ARBA00022692"/>
    </source>
</evidence>
<keyword evidence="7 14" id="KW-0812">Transmembrane</keyword>
<evidence type="ECO:0000256" key="14">
    <source>
        <dbReference type="SAM" id="Phobius"/>
    </source>
</evidence>
<feature type="domain" description="MotA/TolQ/ExbB proton channel" evidence="16">
    <location>
        <begin position="201"/>
        <end position="283"/>
    </location>
</feature>
<evidence type="ECO:0000313" key="18">
    <source>
        <dbReference type="Proteomes" id="UP000005258"/>
    </source>
</evidence>
<dbReference type="Pfam" id="PF01618">
    <property type="entry name" value="MotA_ExbB"/>
    <property type="match status" value="1"/>
</dbReference>
<feature type="transmembrane region" description="Helical" evidence="14">
    <location>
        <begin position="210"/>
        <end position="232"/>
    </location>
</feature>
<keyword evidence="18" id="KW-1185">Reference proteome</keyword>
<evidence type="ECO:0000256" key="1">
    <source>
        <dbReference type="ARBA" id="ARBA00004429"/>
    </source>
</evidence>
<comment type="subcellular location">
    <subcellularLocation>
        <location evidence="1">Cell inner membrane</location>
        <topology evidence="1">Multi-pass membrane protein</topology>
    </subcellularLocation>
    <subcellularLocation>
        <location evidence="12">Membrane</location>
        <topology evidence="12">Multi-pass membrane protein</topology>
    </subcellularLocation>
</comment>
<dbReference type="GO" id="GO:0017038">
    <property type="term" value="P:protein import"/>
    <property type="evidence" value="ECO:0007669"/>
    <property type="project" value="TreeGrafter"/>
</dbReference>
<gene>
    <name evidence="17" type="primary">exbB</name>
    <name evidence="17" type="ordered locus">TMO_2675</name>
</gene>
<dbReference type="AlphaFoldDB" id="I3TP25"/>
<evidence type="ECO:0000256" key="10">
    <source>
        <dbReference type="ARBA" id="ARBA00023136"/>
    </source>
</evidence>
<dbReference type="Proteomes" id="UP000005258">
    <property type="component" value="Chromosome"/>
</dbReference>
<evidence type="ECO:0000256" key="9">
    <source>
        <dbReference type="ARBA" id="ARBA00022989"/>
    </source>
</evidence>
<feature type="transmembrane region" description="Helical" evidence="14">
    <location>
        <begin position="252"/>
        <end position="277"/>
    </location>
</feature>
<evidence type="ECO:0000256" key="4">
    <source>
        <dbReference type="ARBA" id="ARBA00022448"/>
    </source>
</evidence>
<comment type="function">
    <text evidence="11">Involved in the TonB-dependent energy-dependent transport of various receptor-bound substrates. Protects ExbD from proteolytic degradation and functionally stabilizes TonB.</text>
</comment>
<dbReference type="InterPro" id="IPR014164">
    <property type="entry name" value="TonB_ExbB_1"/>
</dbReference>
<accession>I3TP25</accession>
<dbReference type="GO" id="GO:0005886">
    <property type="term" value="C:plasma membrane"/>
    <property type="evidence" value="ECO:0007669"/>
    <property type="project" value="UniProtKB-SubCell"/>
</dbReference>
<keyword evidence="5" id="KW-1003">Cell membrane</keyword>
<evidence type="ECO:0000256" key="12">
    <source>
        <dbReference type="RuleBase" id="RU004057"/>
    </source>
</evidence>
<keyword evidence="6" id="KW-0997">Cell inner membrane</keyword>
<dbReference type="EMBL" id="CP003236">
    <property type="protein sequence ID" value="AFK54513.1"/>
    <property type="molecule type" value="Genomic_DNA"/>
</dbReference>
<dbReference type="KEGG" id="tmo:TMO_2675"/>
<dbReference type="PANTHER" id="PTHR30625">
    <property type="entry name" value="PROTEIN TOLQ"/>
    <property type="match status" value="1"/>
</dbReference>
<keyword evidence="9 14" id="KW-1133">Transmembrane helix</keyword>
<comment type="similarity">
    <text evidence="12">Belongs to the exbB/tolQ family.</text>
</comment>
<feature type="signal peptide" evidence="15">
    <location>
        <begin position="1"/>
        <end position="25"/>
    </location>
</feature>
<dbReference type="eggNOG" id="COG0811">
    <property type="taxonomic scope" value="Bacteria"/>
</dbReference>